<keyword evidence="2" id="KW-1185">Reference proteome</keyword>
<gene>
    <name evidence="1" type="ORF">ACFSAG_07820</name>
</gene>
<dbReference type="Proteomes" id="UP001597215">
    <property type="component" value="Unassembled WGS sequence"/>
</dbReference>
<sequence>MATVEFYRERAAQSEREANVATLANVRERLLVARDTWTEMADKAEGVLKSRAAAEAEKQALTAAS</sequence>
<proteinExistence type="predicted"/>
<accession>A0ABW4MDB9</accession>
<dbReference type="RefSeq" id="WP_374614913.1">
    <property type="nucleotide sequence ID" value="NZ_JBHUEL010000007.1"/>
</dbReference>
<dbReference type="EMBL" id="JBHUEL010000007">
    <property type="protein sequence ID" value="MFD1766748.1"/>
    <property type="molecule type" value="Genomic_DNA"/>
</dbReference>
<evidence type="ECO:0000313" key="1">
    <source>
        <dbReference type="EMBL" id="MFD1766748.1"/>
    </source>
</evidence>
<name>A0ABW4MDB9_9SPHN</name>
<organism evidence="1 2">
    <name type="scientific">Sphingorhabdus buctiana</name>
    <dbReference type="NCBI Taxonomy" id="1508805"/>
    <lineage>
        <taxon>Bacteria</taxon>
        <taxon>Pseudomonadati</taxon>
        <taxon>Pseudomonadota</taxon>
        <taxon>Alphaproteobacteria</taxon>
        <taxon>Sphingomonadales</taxon>
        <taxon>Sphingomonadaceae</taxon>
        <taxon>Sphingorhabdus</taxon>
    </lineage>
</organism>
<reference evidence="2" key="1">
    <citation type="journal article" date="2019" name="Int. J. Syst. Evol. Microbiol.">
        <title>The Global Catalogue of Microorganisms (GCM) 10K type strain sequencing project: providing services to taxonomists for standard genome sequencing and annotation.</title>
        <authorList>
            <consortium name="The Broad Institute Genomics Platform"/>
            <consortium name="The Broad Institute Genome Sequencing Center for Infectious Disease"/>
            <person name="Wu L."/>
            <person name="Ma J."/>
        </authorList>
    </citation>
    <scope>NUCLEOTIDE SEQUENCE [LARGE SCALE GENOMIC DNA]</scope>
    <source>
        <strain evidence="2">CGMCC 1.12449</strain>
    </source>
</reference>
<evidence type="ECO:0000313" key="2">
    <source>
        <dbReference type="Proteomes" id="UP001597215"/>
    </source>
</evidence>
<comment type="caution">
    <text evidence="1">The sequence shown here is derived from an EMBL/GenBank/DDBJ whole genome shotgun (WGS) entry which is preliminary data.</text>
</comment>
<protein>
    <submittedName>
        <fullName evidence="1">Uncharacterized protein</fullName>
    </submittedName>
</protein>